<gene>
    <name evidence="2" type="ORF">MUK42_30160</name>
</gene>
<name>A0A9E7GBU6_9LILI</name>
<feature type="compositionally biased region" description="Basic and acidic residues" evidence="1">
    <location>
        <begin position="1"/>
        <end position="11"/>
    </location>
</feature>
<dbReference type="Proteomes" id="UP001055439">
    <property type="component" value="Chromosome 6"/>
</dbReference>
<reference evidence="2" key="1">
    <citation type="submission" date="2022-05" db="EMBL/GenBank/DDBJ databases">
        <title>The Musa troglodytarum L. genome provides insights into the mechanism of non-climacteric behaviour and enrichment of carotenoids.</title>
        <authorList>
            <person name="Wang J."/>
        </authorList>
    </citation>
    <scope>NUCLEOTIDE SEQUENCE</scope>
    <source>
        <tissue evidence="2">Leaf</tissue>
    </source>
</reference>
<dbReference type="EMBL" id="CP097508">
    <property type="protein sequence ID" value="URE10303.1"/>
    <property type="molecule type" value="Genomic_DNA"/>
</dbReference>
<evidence type="ECO:0000256" key="1">
    <source>
        <dbReference type="SAM" id="MobiDB-lite"/>
    </source>
</evidence>
<accession>A0A9E7GBU6</accession>
<organism evidence="2 3">
    <name type="scientific">Musa troglodytarum</name>
    <name type="common">fe'i banana</name>
    <dbReference type="NCBI Taxonomy" id="320322"/>
    <lineage>
        <taxon>Eukaryota</taxon>
        <taxon>Viridiplantae</taxon>
        <taxon>Streptophyta</taxon>
        <taxon>Embryophyta</taxon>
        <taxon>Tracheophyta</taxon>
        <taxon>Spermatophyta</taxon>
        <taxon>Magnoliopsida</taxon>
        <taxon>Liliopsida</taxon>
        <taxon>Zingiberales</taxon>
        <taxon>Musaceae</taxon>
        <taxon>Musa</taxon>
    </lineage>
</organism>
<protein>
    <submittedName>
        <fullName evidence="2">Uncharacterized protein</fullName>
    </submittedName>
</protein>
<proteinExistence type="predicted"/>
<dbReference type="AlphaFoldDB" id="A0A9E7GBU6"/>
<sequence length="187" mass="20377">MAESDVRRKGENGAATALPPPPLPPTSHCRRRHILPPRAIKSSSSSSEVHMGGSSLRRDGVALGPPRMIIRGGRSSLSPAARSDHELLRILLGASDPNEKMVYPSSGNTRSGVSFWACSDGSETSQSSHLTRRRTLEARRSEPARCCGWVTRPEETFVLRLLLPPSEETLVRANKSVSQDLRLQSCT</sequence>
<keyword evidence="3" id="KW-1185">Reference proteome</keyword>
<evidence type="ECO:0000313" key="2">
    <source>
        <dbReference type="EMBL" id="URE10303.1"/>
    </source>
</evidence>
<evidence type="ECO:0000313" key="3">
    <source>
        <dbReference type="Proteomes" id="UP001055439"/>
    </source>
</evidence>
<feature type="region of interest" description="Disordered" evidence="1">
    <location>
        <begin position="1"/>
        <end position="64"/>
    </location>
</feature>